<evidence type="ECO:0008006" key="3">
    <source>
        <dbReference type="Google" id="ProtNLM"/>
    </source>
</evidence>
<proteinExistence type="predicted"/>
<protein>
    <recommendedName>
        <fullName evidence="3">Dienelactone hydrolase domain-containing protein</fullName>
    </recommendedName>
</protein>
<dbReference type="ESTHER" id="9cyan-a0a139x2l7">
    <property type="family name" value="Abhydrolase_7"/>
</dbReference>
<sequence>MRDSEDFRENLLSCLGGDWPEFCPLDPVIEDSIVRKGYRIEKVTYQVELGERVSAYVLIPDRVTSKSPAPGIAVWHQHNNIWTIGKSEPAGFIGDSAHFTGVALAREGYVVLCPDALCFEERQDPILRGGDFERFVFLHYLVNGKSLAWKYILDMRRAIDYLCSRSDVNADAIGCYGHSLGSISTWLVGPWEPRLKCLVGNCSLPTYSAIHRTRLITGFAIVIPGLSQYGDTPDIAALIAPRPLHLNFGAEDRHSPIIEVRKAVETIRKAYEQYGAEDKFTYFIEENQGHVLSERMWKYARSTLLQYLPPN</sequence>
<dbReference type="AlphaFoldDB" id="A0A139X2L7"/>
<keyword evidence="2" id="KW-1185">Reference proteome</keyword>
<dbReference type="OrthoDB" id="3668964at2"/>
<evidence type="ECO:0000313" key="2">
    <source>
        <dbReference type="Proteomes" id="UP000076925"/>
    </source>
</evidence>
<dbReference type="InterPro" id="IPR029058">
    <property type="entry name" value="AB_hydrolase_fold"/>
</dbReference>
<organism evidence="1 2">
    <name type="scientific">Scytonema hofmannii PCC 7110</name>
    <dbReference type="NCBI Taxonomy" id="128403"/>
    <lineage>
        <taxon>Bacteria</taxon>
        <taxon>Bacillati</taxon>
        <taxon>Cyanobacteriota</taxon>
        <taxon>Cyanophyceae</taxon>
        <taxon>Nostocales</taxon>
        <taxon>Scytonemataceae</taxon>
        <taxon>Scytonema</taxon>
    </lineage>
</organism>
<gene>
    <name evidence="1" type="ORF">WA1_33665</name>
</gene>
<evidence type="ECO:0000313" key="1">
    <source>
        <dbReference type="EMBL" id="KYC38951.1"/>
    </source>
</evidence>
<dbReference type="Gene3D" id="3.40.50.1820">
    <property type="entry name" value="alpha/beta hydrolase"/>
    <property type="match status" value="1"/>
</dbReference>
<dbReference type="Pfam" id="PF12715">
    <property type="entry name" value="Abhydrolase_7"/>
    <property type="match status" value="1"/>
</dbReference>
<dbReference type="PANTHER" id="PTHR47381:SF3">
    <property type="entry name" value="ALPHA_BETA-HYDROLASES SUPERFAMILY PROTEIN"/>
    <property type="match status" value="1"/>
</dbReference>
<dbReference type="PANTHER" id="PTHR47381">
    <property type="entry name" value="ALPHA/BETA-HYDROLASES SUPERFAMILY PROTEIN"/>
    <property type="match status" value="1"/>
</dbReference>
<dbReference type="Proteomes" id="UP000076925">
    <property type="component" value="Unassembled WGS sequence"/>
</dbReference>
<dbReference type="SUPFAM" id="SSF53474">
    <property type="entry name" value="alpha/beta-Hydrolases"/>
    <property type="match status" value="1"/>
</dbReference>
<reference evidence="1 2" key="1">
    <citation type="journal article" date="2013" name="Genome Biol. Evol.">
        <title>Genomes of Stigonematalean cyanobacteria (subsection V) and the evolution of oxygenic photosynthesis from prokaryotes to plastids.</title>
        <authorList>
            <person name="Dagan T."/>
            <person name="Roettger M."/>
            <person name="Stucken K."/>
            <person name="Landan G."/>
            <person name="Koch R."/>
            <person name="Major P."/>
            <person name="Gould S.B."/>
            <person name="Goremykin V.V."/>
            <person name="Rippka R."/>
            <person name="Tandeau de Marsac N."/>
            <person name="Gugger M."/>
            <person name="Lockhart P.J."/>
            <person name="Allen J.F."/>
            <person name="Brune I."/>
            <person name="Maus I."/>
            <person name="Puhler A."/>
            <person name="Martin W.F."/>
        </authorList>
    </citation>
    <scope>NUCLEOTIDE SEQUENCE [LARGE SCALE GENOMIC DNA]</scope>
    <source>
        <strain evidence="1 2">PCC 7110</strain>
    </source>
</reference>
<dbReference type="STRING" id="128403.WA1_33665"/>
<dbReference type="InterPro" id="IPR025890">
    <property type="entry name" value="Abhydrolase_bac"/>
</dbReference>
<dbReference type="EMBL" id="ANNX02000036">
    <property type="protein sequence ID" value="KYC38951.1"/>
    <property type="molecule type" value="Genomic_DNA"/>
</dbReference>
<name>A0A139X2L7_9CYAN</name>
<accession>A0A139X2L7</accession>
<comment type="caution">
    <text evidence="1">The sequence shown here is derived from an EMBL/GenBank/DDBJ whole genome shotgun (WGS) entry which is preliminary data.</text>
</comment>
<dbReference type="RefSeq" id="WP_017743668.1">
    <property type="nucleotide sequence ID" value="NZ_KQ976354.1"/>
</dbReference>